<evidence type="ECO:0000256" key="1">
    <source>
        <dbReference type="ARBA" id="ARBA00004574"/>
    </source>
</evidence>
<dbReference type="InterPro" id="IPR017930">
    <property type="entry name" value="Myb_dom"/>
</dbReference>
<dbReference type="GO" id="GO:0003720">
    <property type="term" value="F:telomerase activity"/>
    <property type="evidence" value="ECO:0007669"/>
    <property type="project" value="TreeGrafter"/>
</dbReference>
<comment type="subcellular location">
    <subcellularLocation>
        <location evidence="1">Chromosome</location>
        <location evidence="1">Telomere</location>
    </subcellularLocation>
</comment>
<feature type="domain" description="HTH myb-type" evidence="9">
    <location>
        <begin position="581"/>
        <end position="634"/>
    </location>
</feature>
<evidence type="ECO:0000256" key="4">
    <source>
        <dbReference type="ARBA" id="ARBA00023125"/>
    </source>
</evidence>
<dbReference type="AlphaFoldDB" id="A0A556TH95"/>
<dbReference type="Pfam" id="PF00249">
    <property type="entry name" value="Myb_DNA-binding"/>
    <property type="match status" value="1"/>
</dbReference>
<dbReference type="Gene3D" id="1.25.40.210">
    <property type="entry name" value="Telomere repeat-binding factor, dimerisation domain"/>
    <property type="match status" value="1"/>
</dbReference>
<accession>A0A556TH95</accession>
<evidence type="ECO:0000256" key="5">
    <source>
        <dbReference type="ARBA" id="ARBA00023242"/>
    </source>
</evidence>
<reference evidence="10 11" key="1">
    <citation type="journal article" date="2019" name="Genome Biol. Evol.">
        <title>Whole-Genome Sequencing of the Giant Devil Catfish, Bagarius yarrelli.</title>
        <authorList>
            <person name="Jiang W."/>
            <person name="Lv Y."/>
            <person name="Cheng L."/>
            <person name="Yang K."/>
            <person name="Chao B."/>
            <person name="Wang X."/>
            <person name="Li Y."/>
            <person name="Pan X."/>
            <person name="You X."/>
            <person name="Zhang Y."/>
            <person name="Yang J."/>
            <person name="Li J."/>
            <person name="Zhang X."/>
            <person name="Liu S."/>
            <person name="Sun C."/>
            <person name="Yang J."/>
            <person name="Shi Q."/>
        </authorList>
    </citation>
    <scope>NUCLEOTIDE SEQUENCE [LARGE SCALE GENOMIC DNA]</scope>
    <source>
        <strain evidence="10">JWS20170419001</strain>
        <tissue evidence="10">Muscle</tissue>
    </source>
</reference>
<evidence type="ECO:0000256" key="7">
    <source>
        <dbReference type="SAM" id="MobiDB-lite"/>
    </source>
</evidence>
<feature type="region of interest" description="Disordered" evidence="7">
    <location>
        <begin position="420"/>
        <end position="591"/>
    </location>
</feature>
<dbReference type="CDD" id="cd11660">
    <property type="entry name" value="SANT_TRF"/>
    <property type="match status" value="1"/>
</dbReference>
<dbReference type="GO" id="GO:0070198">
    <property type="term" value="P:protein localization to chromosome, telomeric region"/>
    <property type="evidence" value="ECO:0007669"/>
    <property type="project" value="TreeGrafter"/>
</dbReference>
<dbReference type="GO" id="GO:0032208">
    <property type="term" value="P:negative regulation of telomere maintenance via recombination"/>
    <property type="evidence" value="ECO:0007669"/>
    <property type="project" value="TreeGrafter"/>
</dbReference>
<gene>
    <name evidence="10" type="ORF">Baya_0083</name>
</gene>
<feature type="domain" description="Myb-like" evidence="8">
    <location>
        <begin position="577"/>
        <end position="630"/>
    </location>
</feature>
<dbReference type="GO" id="GO:0042803">
    <property type="term" value="F:protein homodimerization activity"/>
    <property type="evidence" value="ECO:0007669"/>
    <property type="project" value="InterPro"/>
</dbReference>
<keyword evidence="6" id="KW-0131">Cell cycle</keyword>
<name>A0A556TH95_BAGYA</name>
<dbReference type="GO" id="GO:0031848">
    <property type="term" value="P:protection from non-homologous end joining at telomere"/>
    <property type="evidence" value="ECO:0007669"/>
    <property type="project" value="InterPro"/>
</dbReference>
<dbReference type="EMBL" id="VCAZ01000001">
    <property type="protein sequence ID" value="TSK13209.1"/>
    <property type="molecule type" value="Genomic_DNA"/>
</dbReference>
<dbReference type="Proteomes" id="UP000319801">
    <property type="component" value="Unassembled WGS sequence"/>
</dbReference>
<keyword evidence="11" id="KW-1185">Reference proteome</keyword>
<dbReference type="Gene3D" id="1.10.10.60">
    <property type="entry name" value="Homeodomain-like"/>
    <property type="match status" value="1"/>
</dbReference>
<dbReference type="PROSITE" id="PS50090">
    <property type="entry name" value="MYB_LIKE"/>
    <property type="match status" value="1"/>
</dbReference>
<sequence length="635" mass="71889">MASGRNGNKQLNDEQVINRWSFDFYCFKAFEAFRNEDYESFSQFRNLIESLVVRPIDGHTDMTIRLRFMQFLSRINDGDKLNVTFQKNLTPLESALGVLESICTEIDVPQESLERIHTLIREMLIVVCIKSKQFEKAQEMLIKHFPKGMDSAGKKKLYIDLIKRRCSTHSILNVISYKDFKQDMLDFIEKLHHIPEPFLVTMVKLSRQGKTAANGAIHKPQAVRTVNTQSCSQDRVNSEWPNYSPLSSQQSTPTKNTQRACSPALLVTVHLTQGNLKAIYPQLAENFSVSVPYTQLEDEVESEAQQENQIDRNMELCLKLTETPVLEFSEEEQPMCVCEERPRNDDLPSQQPYVEHCPALQSEPSSQNKVIPKHSAKPHVEQEQESLEASPPLLQSPASSAEKGPAGVVSAVSVAQLVMEEDSVPSEHEASDPPQTPSPPRLQSNGEDPFSSLSVSTTPVRKYRRTALQRRSILIEPQPAPHHQLKKPQNCSTPSSVQSSPPSAQHTPNNNVQKQSEKSTSQESEESIVLDSPPSANKPPAIHKRKHPMNASGTQEDWSEEESLFSTKQTKAHRSSDGHSKRKKWTDEESTWVKQGVARYGEGRWERIKNAFPFKGRTAVNIKDRWRTMLKTKMA</sequence>
<dbReference type="GO" id="GO:0005654">
    <property type="term" value="C:nucleoplasm"/>
    <property type="evidence" value="ECO:0007669"/>
    <property type="project" value="UniProtKB-ARBA"/>
</dbReference>
<protein>
    <submittedName>
        <fullName evidence="10">Telomeric repeat-binding factor 2</fullName>
    </submittedName>
</protein>
<feature type="region of interest" description="Disordered" evidence="7">
    <location>
        <begin position="227"/>
        <end position="256"/>
    </location>
</feature>
<feature type="compositionally biased region" description="Low complexity" evidence="7">
    <location>
        <begin position="492"/>
        <end position="503"/>
    </location>
</feature>
<keyword evidence="4" id="KW-0238">DNA-binding</keyword>
<dbReference type="InterPro" id="IPR013867">
    <property type="entry name" value="Telomere_rpt-bd_fac_dimer_dom"/>
</dbReference>
<dbReference type="PANTHER" id="PTHR46833">
    <property type="entry name" value="TELOMERIC REPEAT-BINDING FACTOR 2 TERF2"/>
    <property type="match status" value="1"/>
</dbReference>
<dbReference type="GO" id="GO:0098505">
    <property type="term" value="F:G-rich strand telomeric DNA binding"/>
    <property type="evidence" value="ECO:0007669"/>
    <property type="project" value="TreeGrafter"/>
</dbReference>
<dbReference type="PROSITE" id="PS51294">
    <property type="entry name" value="HTH_MYB"/>
    <property type="match status" value="1"/>
</dbReference>
<dbReference type="InterPro" id="IPR001005">
    <property type="entry name" value="SANT/Myb"/>
</dbReference>
<feature type="compositionally biased region" description="Low complexity" evidence="7">
    <location>
        <begin position="387"/>
        <end position="407"/>
    </location>
</feature>
<dbReference type="OrthoDB" id="608866at2759"/>
<dbReference type="GO" id="GO:0003691">
    <property type="term" value="F:double-stranded telomeric DNA binding"/>
    <property type="evidence" value="ECO:0007669"/>
    <property type="project" value="TreeGrafter"/>
</dbReference>
<dbReference type="GO" id="GO:0031627">
    <property type="term" value="P:telomeric loop formation"/>
    <property type="evidence" value="ECO:0007669"/>
    <property type="project" value="TreeGrafter"/>
</dbReference>
<dbReference type="SUPFAM" id="SSF46689">
    <property type="entry name" value="Homeodomain-like"/>
    <property type="match status" value="1"/>
</dbReference>
<feature type="region of interest" description="Disordered" evidence="7">
    <location>
        <begin position="359"/>
        <end position="407"/>
    </location>
</feature>
<dbReference type="GO" id="GO:0070187">
    <property type="term" value="C:shelterin complex"/>
    <property type="evidence" value="ECO:0007669"/>
    <property type="project" value="TreeGrafter"/>
</dbReference>
<dbReference type="GO" id="GO:0061820">
    <property type="term" value="P:telomeric D-loop disassembly"/>
    <property type="evidence" value="ECO:0007669"/>
    <property type="project" value="TreeGrafter"/>
</dbReference>
<feature type="compositionally biased region" description="Polar residues" evidence="7">
    <location>
        <begin position="441"/>
        <end position="459"/>
    </location>
</feature>
<evidence type="ECO:0000256" key="6">
    <source>
        <dbReference type="ARBA" id="ARBA00023306"/>
    </source>
</evidence>
<evidence type="ECO:0000259" key="8">
    <source>
        <dbReference type="PROSITE" id="PS50090"/>
    </source>
</evidence>
<evidence type="ECO:0000256" key="2">
    <source>
        <dbReference type="ARBA" id="ARBA00022454"/>
    </source>
</evidence>
<comment type="caution">
    <text evidence="10">The sequence shown here is derived from an EMBL/GenBank/DDBJ whole genome shotgun (WGS) entry which is preliminary data.</text>
</comment>
<dbReference type="PANTHER" id="PTHR46833:SF1">
    <property type="entry name" value="TELOMERIC REPEAT-BINDING FACTOR 2"/>
    <property type="match status" value="1"/>
</dbReference>
<evidence type="ECO:0000256" key="3">
    <source>
        <dbReference type="ARBA" id="ARBA00022895"/>
    </source>
</evidence>
<evidence type="ECO:0000313" key="11">
    <source>
        <dbReference type="Proteomes" id="UP000319801"/>
    </source>
</evidence>
<dbReference type="InterPro" id="IPR036507">
    <property type="entry name" value="Telomere_rpt-bd_fac_dimer_sf"/>
</dbReference>
<dbReference type="Pfam" id="PF08558">
    <property type="entry name" value="TRF"/>
    <property type="match status" value="1"/>
</dbReference>
<keyword evidence="5" id="KW-0539">Nucleus</keyword>
<dbReference type="SUPFAM" id="SSF63600">
    <property type="entry name" value="Telomeric repeat binding factor (TRF) dimerisation domain"/>
    <property type="match status" value="1"/>
</dbReference>
<organism evidence="10 11">
    <name type="scientific">Bagarius yarrelli</name>
    <name type="common">Goonch</name>
    <name type="synonym">Bagrus yarrelli</name>
    <dbReference type="NCBI Taxonomy" id="175774"/>
    <lineage>
        <taxon>Eukaryota</taxon>
        <taxon>Metazoa</taxon>
        <taxon>Chordata</taxon>
        <taxon>Craniata</taxon>
        <taxon>Vertebrata</taxon>
        <taxon>Euteleostomi</taxon>
        <taxon>Actinopterygii</taxon>
        <taxon>Neopterygii</taxon>
        <taxon>Teleostei</taxon>
        <taxon>Ostariophysi</taxon>
        <taxon>Siluriformes</taxon>
        <taxon>Sisoridae</taxon>
        <taxon>Sisorinae</taxon>
        <taxon>Bagarius</taxon>
    </lineage>
</organism>
<evidence type="ECO:0000259" key="9">
    <source>
        <dbReference type="PROSITE" id="PS51294"/>
    </source>
</evidence>
<evidence type="ECO:0000313" key="10">
    <source>
        <dbReference type="EMBL" id="TSK13209.1"/>
    </source>
</evidence>
<dbReference type="SMART" id="SM00717">
    <property type="entry name" value="SANT"/>
    <property type="match status" value="1"/>
</dbReference>
<keyword evidence="3" id="KW-0779">Telomere</keyword>
<dbReference type="GO" id="GO:1905839">
    <property type="term" value="P:negative regulation of telomeric D-loop disassembly"/>
    <property type="evidence" value="ECO:0007669"/>
    <property type="project" value="TreeGrafter"/>
</dbReference>
<dbReference type="InterPro" id="IPR030657">
    <property type="entry name" value="TERF2"/>
</dbReference>
<keyword evidence="2" id="KW-0158">Chromosome</keyword>
<dbReference type="GO" id="GO:0032210">
    <property type="term" value="P:regulation of telomere maintenance via telomerase"/>
    <property type="evidence" value="ECO:0007669"/>
    <property type="project" value="TreeGrafter"/>
</dbReference>
<dbReference type="InterPro" id="IPR009057">
    <property type="entry name" value="Homeodomain-like_sf"/>
</dbReference>
<proteinExistence type="predicted"/>